<evidence type="ECO:0000313" key="2">
    <source>
        <dbReference type="EMBL" id="PRW59078.1"/>
    </source>
</evidence>
<dbReference type="OrthoDB" id="843225at2759"/>
<dbReference type="Proteomes" id="UP000239899">
    <property type="component" value="Unassembled WGS sequence"/>
</dbReference>
<dbReference type="EMBL" id="LHPG02000004">
    <property type="protein sequence ID" value="PRW59078.1"/>
    <property type="molecule type" value="Genomic_DNA"/>
</dbReference>
<reference evidence="2 3" key="1">
    <citation type="journal article" date="2018" name="Plant J.">
        <title>Genome sequences of Chlorella sorokiniana UTEX 1602 and Micractinium conductrix SAG 241.80: implications to maltose excretion by a green alga.</title>
        <authorList>
            <person name="Arriola M.B."/>
            <person name="Velmurugan N."/>
            <person name="Zhang Y."/>
            <person name="Plunkett M.H."/>
            <person name="Hondzo H."/>
            <person name="Barney B.M."/>
        </authorList>
    </citation>
    <scope>NUCLEOTIDE SEQUENCE [LARGE SCALE GENOMIC DNA]</scope>
    <source>
        <strain evidence="3">UTEX 1602</strain>
    </source>
</reference>
<dbReference type="Pfam" id="PF00582">
    <property type="entry name" value="Usp"/>
    <property type="match status" value="2"/>
</dbReference>
<dbReference type="InterPro" id="IPR014729">
    <property type="entry name" value="Rossmann-like_a/b/a_fold"/>
</dbReference>
<accession>A0A2P6TYE7</accession>
<feature type="domain" description="UspA" evidence="1">
    <location>
        <begin position="3"/>
        <end position="166"/>
    </location>
</feature>
<gene>
    <name evidence="2" type="ORF">C2E21_2563</name>
</gene>
<dbReference type="CDD" id="cd23659">
    <property type="entry name" value="USP_At3g01520-like"/>
    <property type="match status" value="2"/>
</dbReference>
<evidence type="ECO:0000313" key="3">
    <source>
        <dbReference type="Proteomes" id="UP000239899"/>
    </source>
</evidence>
<keyword evidence="3" id="KW-1185">Reference proteome</keyword>
<protein>
    <submittedName>
        <fullName evidence="2">Universal stress family isoform A</fullName>
    </submittedName>
</protein>
<evidence type="ECO:0000259" key="1">
    <source>
        <dbReference type="Pfam" id="PF00582"/>
    </source>
</evidence>
<sequence>MGRSILVAVDASAASQAAALWAAHNLARPGDSLHVVAIAPPIAYAMTPAAPIASAGAVAALSLNWEQQRRAEEEQCRALLHEVVHKLPEARREELDIHRHVLPAAGGASGVAESVVEWSKQHGVDVVVVGSRGMGAMKSTLMSLVGLGSVSGYLVHHMHCPVAVCRGREQDAQPKAKRKVMVSLDDSYTSKKALEWAVNNVLGPDDELHLVCVALPIPYPIVADDAAASEVLEADEFDAATQDSIHYARETVSRAVDAAASQVDRSKIFFKALAPEGGASDVGQSVVHYAKENGVDLVVLGARGMGSWKRAIMSFVGLGSVSDFVVHHLEAPVIIVKHQ</sequence>
<comment type="caution">
    <text evidence="2">The sequence shown here is derived from an EMBL/GenBank/DDBJ whole genome shotgun (WGS) entry which is preliminary data.</text>
</comment>
<dbReference type="Gene3D" id="3.40.50.620">
    <property type="entry name" value="HUPs"/>
    <property type="match status" value="2"/>
</dbReference>
<name>A0A2P6TYE7_CHLSO</name>
<dbReference type="PRINTS" id="PR01438">
    <property type="entry name" value="UNVRSLSTRESS"/>
</dbReference>
<organism evidence="2 3">
    <name type="scientific">Chlorella sorokiniana</name>
    <name type="common">Freshwater green alga</name>
    <dbReference type="NCBI Taxonomy" id="3076"/>
    <lineage>
        <taxon>Eukaryota</taxon>
        <taxon>Viridiplantae</taxon>
        <taxon>Chlorophyta</taxon>
        <taxon>core chlorophytes</taxon>
        <taxon>Trebouxiophyceae</taxon>
        <taxon>Chlorellales</taxon>
        <taxon>Chlorellaceae</taxon>
        <taxon>Chlorella clade</taxon>
        <taxon>Chlorella</taxon>
    </lineage>
</organism>
<feature type="domain" description="UspA" evidence="1">
    <location>
        <begin position="178"/>
        <end position="337"/>
    </location>
</feature>
<dbReference type="PANTHER" id="PTHR31964:SF113">
    <property type="entry name" value="USPA DOMAIN-CONTAINING PROTEIN"/>
    <property type="match status" value="1"/>
</dbReference>
<dbReference type="SUPFAM" id="SSF52402">
    <property type="entry name" value="Adenine nucleotide alpha hydrolases-like"/>
    <property type="match status" value="2"/>
</dbReference>
<dbReference type="InterPro" id="IPR006016">
    <property type="entry name" value="UspA"/>
</dbReference>
<proteinExistence type="predicted"/>
<dbReference type="InterPro" id="IPR006015">
    <property type="entry name" value="Universal_stress_UspA"/>
</dbReference>
<dbReference type="PANTHER" id="PTHR31964">
    <property type="entry name" value="ADENINE NUCLEOTIDE ALPHA HYDROLASES-LIKE SUPERFAMILY PROTEIN"/>
    <property type="match status" value="1"/>
</dbReference>
<dbReference type="AlphaFoldDB" id="A0A2P6TYE7"/>